<feature type="chain" id="PRO_5041083673" description="Chaperone protein Skp" evidence="5">
    <location>
        <begin position="24"/>
        <end position="169"/>
    </location>
</feature>
<dbReference type="Pfam" id="PF03938">
    <property type="entry name" value="OmpH"/>
    <property type="match status" value="1"/>
</dbReference>
<dbReference type="GO" id="GO:0050821">
    <property type="term" value="P:protein stabilization"/>
    <property type="evidence" value="ECO:0007669"/>
    <property type="project" value="TreeGrafter"/>
</dbReference>
<dbReference type="InterPro" id="IPR005632">
    <property type="entry name" value="Chaperone_Skp"/>
</dbReference>
<name>A0A379CRU7_PLESH</name>
<keyword evidence="2 5" id="KW-0732">Signal</keyword>
<evidence type="ECO:0000256" key="2">
    <source>
        <dbReference type="ARBA" id="ARBA00022729"/>
    </source>
</evidence>
<dbReference type="SMART" id="SM00935">
    <property type="entry name" value="OmpH"/>
    <property type="match status" value="1"/>
</dbReference>
<dbReference type="GO" id="GO:0005829">
    <property type="term" value="C:cytosol"/>
    <property type="evidence" value="ECO:0007669"/>
    <property type="project" value="TreeGrafter"/>
</dbReference>
<feature type="signal peptide" evidence="5">
    <location>
        <begin position="1"/>
        <end position="23"/>
    </location>
</feature>
<evidence type="ECO:0000256" key="4">
    <source>
        <dbReference type="SAM" id="Coils"/>
    </source>
</evidence>
<protein>
    <recommendedName>
        <fullName evidence="1">Chaperone protein Skp</fullName>
    </recommendedName>
</protein>
<dbReference type="AlphaFoldDB" id="A0A379CRU7"/>
<feature type="coiled-coil region" evidence="4">
    <location>
        <begin position="47"/>
        <end position="78"/>
    </location>
</feature>
<evidence type="ECO:0000313" key="7">
    <source>
        <dbReference type="Proteomes" id="UP000664658"/>
    </source>
</evidence>
<evidence type="ECO:0000313" key="6">
    <source>
        <dbReference type="EMBL" id="MBO1108612.1"/>
    </source>
</evidence>
<evidence type="ECO:0000256" key="3">
    <source>
        <dbReference type="PIRNR" id="PIRNR002094"/>
    </source>
</evidence>
<dbReference type="EMBL" id="JAFNAA010000010">
    <property type="protein sequence ID" value="MBO1108612.1"/>
    <property type="molecule type" value="Genomic_DNA"/>
</dbReference>
<dbReference type="RefSeq" id="WP_010864524.1">
    <property type="nucleotide sequence ID" value="NZ_CP027852.1"/>
</dbReference>
<evidence type="ECO:0000256" key="5">
    <source>
        <dbReference type="SAM" id="SignalP"/>
    </source>
</evidence>
<dbReference type="KEGG" id="pshi:SAMEA2665130_2481"/>
<proteinExistence type="inferred from homology"/>
<dbReference type="GO" id="GO:0051082">
    <property type="term" value="F:unfolded protein binding"/>
    <property type="evidence" value="ECO:0007669"/>
    <property type="project" value="InterPro"/>
</dbReference>
<dbReference type="Proteomes" id="UP000664658">
    <property type="component" value="Unassembled WGS sequence"/>
</dbReference>
<comment type="caution">
    <text evidence="6">The sequence shown here is derived from an EMBL/GenBank/DDBJ whole genome shotgun (WGS) entry which is preliminary data.</text>
</comment>
<keyword evidence="4" id="KW-0175">Coiled coil</keyword>
<sequence>MKKWLQAAGVGIALMASSAVVNAAEQKIAVVDVASVFQQLPQREKVARQLESEFKSRASELQSLEKRIRDRMEKLQRDGSTMSNSDRTKAERDIAQMQADFNLKGRALEEDSRRRQAEERNKILRQVQDAVKTIANKEGYSAVIDTNAVVFARPDMDISSQVIKMVGNK</sequence>
<accession>A0A379CRU7</accession>
<reference evidence="6" key="1">
    <citation type="submission" date="2021-03" db="EMBL/GenBank/DDBJ databases">
        <title>Plesiomonas shigelloides zfcc0051, isolated from zebrafish feces.</title>
        <authorList>
            <person name="Vanderhoek Z."/>
            <person name="Gaulke C."/>
        </authorList>
    </citation>
    <scope>NUCLEOTIDE SEQUENCE</scope>
    <source>
        <strain evidence="6">Zfcc0051</strain>
    </source>
</reference>
<dbReference type="PIRSF" id="PIRSF002094">
    <property type="entry name" value="OMP26_Skp"/>
    <property type="match status" value="1"/>
</dbReference>
<evidence type="ECO:0000256" key="1">
    <source>
        <dbReference type="ARBA" id="ARBA00018026"/>
    </source>
</evidence>
<comment type="similarity">
    <text evidence="3">Belongs to the skp family.</text>
</comment>
<dbReference type="PANTHER" id="PTHR35089">
    <property type="entry name" value="CHAPERONE PROTEIN SKP"/>
    <property type="match status" value="1"/>
</dbReference>
<gene>
    <name evidence="6" type="ORF">J2R62_10295</name>
</gene>
<dbReference type="InterPro" id="IPR024930">
    <property type="entry name" value="Skp_dom_sf"/>
</dbReference>
<organism evidence="6 7">
    <name type="scientific">Plesiomonas shigelloides</name>
    <name type="common">Aeromonas shigelloides</name>
    <dbReference type="NCBI Taxonomy" id="703"/>
    <lineage>
        <taxon>Bacteria</taxon>
        <taxon>Pseudomonadati</taxon>
        <taxon>Pseudomonadota</taxon>
        <taxon>Gammaproteobacteria</taxon>
        <taxon>Enterobacterales</taxon>
        <taxon>Enterobacteriaceae</taxon>
        <taxon>Plesiomonas</taxon>
    </lineage>
</organism>
<dbReference type="Gene3D" id="3.30.910.20">
    <property type="entry name" value="Skp domain"/>
    <property type="match status" value="1"/>
</dbReference>
<dbReference type="GeneID" id="69704251"/>
<dbReference type="SUPFAM" id="SSF111384">
    <property type="entry name" value="OmpH-like"/>
    <property type="match status" value="1"/>
</dbReference>
<dbReference type="PANTHER" id="PTHR35089:SF1">
    <property type="entry name" value="CHAPERONE PROTEIN SKP"/>
    <property type="match status" value="1"/>
</dbReference>